<dbReference type="NCBIfam" id="TIGR00254">
    <property type="entry name" value="GGDEF"/>
    <property type="match status" value="1"/>
</dbReference>
<accession>A0A4R2C2Y4</accession>
<dbReference type="Pfam" id="PF00990">
    <property type="entry name" value="GGDEF"/>
    <property type="match status" value="1"/>
</dbReference>
<dbReference type="InterPro" id="IPR000160">
    <property type="entry name" value="GGDEF_dom"/>
</dbReference>
<dbReference type="SUPFAM" id="SSF55073">
    <property type="entry name" value="Nucleotide cyclase"/>
    <property type="match status" value="1"/>
</dbReference>
<dbReference type="AlphaFoldDB" id="A0A4R2C2Y4"/>
<evidence type="ECO:0000313" key="6">
    <source>
        <dbReference type="Proteomes" id="UP000295351"/>
    </source>
</evidence>
<dbReference type="SMART" id="SM00086">
    <property type="entry name" value="PAC"/>
    <property type="match status" value="1"/>
</dbReference>
<dbReference type="Gene3D" id="3.20.20.450">
    <property type="entry name" value="EAL domain"/>
    <property type="match status" value="1"/>
</dbReference>
<dbReference type="PROSITE" id="PS50113">
    <property type="entry name" value="PAC"/>
    <property type="match status" value="1"/>
</dbReference>
<name>A0A4R2C2Y4_SHIGR</name>
<dbReference type="SMART" id="SM00091">
    <property type="entry name" value="PAS"/>
    <property type="match status" value="1"/>
</dbReference>
<dbReference type="EMBL" id="SLVX01000032">
    <property type="protein sequence ID" value="TCN34738.1"/>
    <property type="molecule type" value="Genomic_DNA"/>
</dbReference>
<dbReference type="Pfam" id="PF00563">
    <property type="entry name" value="EAL"/>
    <property type="match status" value="1"/>
</dbReference>
<evidence type="ECO:0000259" key="4">
    <source>
        <dbReference type="PROSITE" id="PS50887"/>
    </source>
</evidence>
<organism evidence="5 6">
    <name type="scientific">Shinella granuli</name>
    <dbReference type="NCBI Taxonomy" id="323621"/>
    <lineage>
        <taxon>Bacteria</taxon>
        <taxon>Pseudomonadati</taxon>
        <taxon>Pseudomonadota</taxon>
        <taxon>Alphaproteobacteria</taxon>
        <taxon>Hyphomicrobiales</taxon>
        <taxon>Rhizobiaceae</taxon>
        <taxon>Shinella</taxon>
    </lineage>
</organism>
<keyword evidence="6" id="KW-1185">Reference proteome</keyword>
<evidence type="ECO:0000259" key="2">
    <source>
        <dbReference type="PROSITE" id="PS50113"/>
    </source>
</evidence>
<comment type="caution">
    <text evidence="5">The sequence shown here is derived from an EMBL/GenBank/DDBJ whole genome shotgun (WGS) entry which is preliminary data.</text>
</comment>
<gene>
    <name evidence="5" type="ORF">EV665_13223</name>
</gene>
<dbReference type="NCBIfam" id="TIGR00229">
    <property type="entry name" value="sensory_box"/>
    <property type="match status" value="1"/>
</dbReference>
<dbReference type="InterPro" id="IPR043128">
    <property type="entry name" value="Rev_trsase/Diguanyl_cyclase"/>
</dbReference>
<dbReference type="InterPro" id="IPR001610">
    <property type="entry name" value="PAC"/>
</dbReference>
<dbReference type="InterPro" id="IPR035965">
    <property type="entry name" value="PAS-like_dom_sf"/>
</dbReference>
<dbReference type="CDD" id="cd00130">
    <property type="entry name" value="PAS"/>
    <property type="match status" value="1"/>
</dbReference>
<protein>
    <submittedName>
        <fullName evidence="5">PAS domain S-box-containing protein/diguanylate cyclase (GGDEF)-like protein</fullName>
    </submittedName>
</protein>
<dbReference type="SUPFAM" id="SSF55785">
    <property type="entry name" value="PYP-like sensor domain (PAS domain)"/>
    <property type="match status" value="1"/>
</dbReference>
<dbReference type="InterPro" id="IPR035919">
    <property type="entry name" value="EAL_sf"/>
</dbReference>
<dbReference type="PANTHER" id="PTHR44757:SF2">
    <property type="entry name" value="BIOFILM ARCHITECTURE MAINTENANCE PROTEIN MBAA"/>
    <property type="match status" value="1"/>
</dbReference>
<dbReference type="Gene3D" id="3.30.70.270">
    <property type="match status" value="1"/>
</dbReference>
<dbReference type="InterPro" id="IPR000014">
    <property type="entry name" value="PAS"/>
</dbReference>
<feature type="domain" description="PAS" evidence="1">
    <location>
        <begin position="47"/>
        <end position="92"/>
    </location>
</feature>
<dbReference type="FunFam" id="3.30.70.270:FF:000001">
    <property type="entry name" value="Diguanylate cyclase domain protein"/>
    <property type="match status" value="1"/>
</dbReference>
<reference evidence="5 6" key="1">
    <citation type="submission" date="2019-03" db="EMBL/GenBank/DDBJ databases">
        <title>Genomic Encyclopedia of Type Strains, Phase IV (KMG-IV): sequencing the most valuable type-strain genomes for metagenomic binning, comparative biology and taxonomic classification.</title>
        <authorList>
            <person name="Goeker M."/>
        </authorList>
    </citation>
    <scope>NUCLEOTIDE SEQUENCE [LARGE SCALE GENOMIC DNA]</scope>
    <source>
        <strain evidence="5 6">DSM 18401</strain>
    </source>
</reference>
<dbReference type="InterPro" id="IPR000700">
    <property type="entry name" value="PAS-assoc_C"/>
</dbReference>
<dbReference type="Gene3D" id="3.30.450.20">
    <property type="entry name" value="PAS domain"/>
    <property type="match status" value="1"/>
</dbReference>
<feature type="domain" description="PAC" evidence="2">
    <location>
        <begin position="119"/>
        <end position="171"/>
    </location>
</feature>
<sequence length="612" mass="68471">MMSVMKFMMHTNNKVAHSEESDATDKMAQSLMDVAIKLQGAPWLSAEQDFIRYALDAAAIVAITDVRGTITYVNSKFCEISGYSEAELIGENHRKLKSSHHDTAFFRAMYREIAHGRVWHGEICNRRKDGSLYWVDTTIVPHLSEAGKADSYTSIRFDITARKQLEADLRASREHQKRIASLDPLTNLPNRRSFQENLEATVDDFVGSGRAFHLALLDVDTFKEVNDSFGHSMGDHLLQTVASRLGELCQGRGFIARLGGDEFGIILLEGTPSAARAFFEETLEVARRPIQIGAAARRFSLSLGVAVFPENGNDAENLFQAADLALYHAKSLGRDRFELFHPKLKEVAEYRSQLLLEIEDGLRLDAFELYYQPIVPAVGSGLISLEALMRWRHPQHGLLTPSNFQEGFSDPVVRAAIGMFVLERSFKDIADMTAEQLPLERVAINLTNSDFRSDAFVDQFFELSAETGIPLEKFCVEVTESMFLGSHQKRVKQGLHRLHDAGVEIAFDDFGTGYASLTHLRQLPIDKLKIDRSFVANMVTCQEDQAIIRGVIDIAHSLGKTVTAEGVETMEQVELLTEMKCDHLQGWYFSTACPPGHLPRLIGSMRATLRAV</sequence>
<dbReference type="InterPro" id="IPR001633">
    <property type="entry name" value="EAL_dom"/>
</dbReference>
<feature type="domain" description="GGDEF" evidence="4">
    <location>
        <begin position="210"/>
        <end position="342"/>
    </location>
</feature>
<dbReference type="PANTHER" id="PTHR44757">
    <property type="entry name" value="DIGUANYLATE CYCLASE DGCP"/>
    <property type="match status" value="1"/>
</dbReference>
<evidence type="ECO:0000259" key="3">
    <source>
        <dbReference type="PROSITE" id="PS50883"/>
    </source>
</evidence>
<dbReference type="CDD" id="cd01949">
    <property type="entry name" value="GGDEF"/>
    <property type="match status" value="1"/>
</dbReference>
<dbReference type="CDD" id="cd01948">
    <property type="entry name" value="EAL"/>
    <property type="match status" value="1"/>
</dbReference>
<dbReference type="Proteomes" id="UP000295351">
    <property type="component" value="Unassembled WGS sequence"/>
</dbReference>
<feature type="domain" description="EAL" evidence="3">
    <location>
        <begin position="351"/>
        <end position="606"/>
    </location>
</feature>
<dbReference type="PROSITE" id="PS50112">
    <property type="entry name" value="PAS"/>
    <property type="match status" value="1"/>
</dbReference>
<dbReference type="GO" id="GO:0003824">
    <property type="term" value="F:catalytic activity"/>
    <property type="evidence" value="ECO:0007669"/>
    <property type="project" value="UniProtKB-ARBA"/>
</dbReference>
<dbReference type="SUPFAM" id="SSF141868">
    <property type="entry name" value="EAL domain-like"/>
    <property type="match status" value="1"/>
</dbReference>
<dbReference type="SMART" id="SM00052">
    <property type="entry name" value="EAL"/>
    <property type="match status" value="1"/>
</dbReference>
<proteinExistence type="predicted"/>
<dbReference type="SMART" id="SM00267">
    <property type="entry name" value="GGDEF"/>
    <property type="match status" value="1"/>
</dbReference>
<dbReference type="PROSITE" id="PS50883">
    <property type="entry name" value="EAL"/>
    <property type="match status" value="1"/>
</dbReference>
<evidence type="ECO:0000313" key="5">
    <source>
        <dbReference type="EMBL" id="TCN34738.1"/>
    </source>
</evidence>
<dbReference type="InterPro" id="IPR052155">
    <property type="entry name" value="Biofilm_reg_signaling"/>
</dbReference>
<evidence type="ECO:0000259" key="1">
    <source>
        <dbReference type="PROSITE" id="PS50112"/>
    </source>
</evidence>
<dbReference type="InterPro" id="IPR029787">
    <property type="entry name" value="Nucleotide_cyclase"/>
</dbReference>
<dbReference type="PROSITE" id="PS50887">
    <property type="entry name" value="GGDEF"/>
    <property type="match status" value="1"/>
</dbReference>
<dbReference type="Pfam" id="PF13426">
    <property type="entry name" value="PAS_9"/>
    <property type="match status" value="1"/>
</dbReference>